<organism evidence="2 3">
    <name type="scientific">Anaerobacillus alkalidiazotrophicus</name>
    <dbReference type="NCBI Taxonomy" id="472963"/>
    <lineage>
        <taxon>Bacteria</taxon>
        <taxon>Bacillati</taxon>
        <taxon>Bacillota</taxon>
        <taxon>Bacilli</taxon>
        <taxon>Bacillales</taxon>
        <taxon>Bacillaceae</taxon>
        <taxon>Anaerobacillus</taxon>
    </lineage>
</organism>
<gene>
    <name evidence="2" type="ORF">BKP45_20815</name>
</gene>
<dbReference type="EMBL" id="MLQS01000032">
    <property type="protein sequence ID" value="OIJ16939.1"/>
    <property type="molecule type" value="Genomic_DNA"/>
</dbReference>
<feature type="domain" description="Endospore appendages core" evidence="1">
    <location>
        <begin position="29"/>
        <end position="129"/>
    </location>
</feature>
<dbReference type="OrthoDB" id="2680078at2"/>
<evidence type="ECO:0000313" key="3">
    <source>
        <dbReference type="Proteomes" id="UP000180057"/>
    </source>
</evidence>
<protein>
    <recommendedName>
        <fullName evidence="1">Endospore appendages core domain-containing protein</fullName>
    </recommendedName>
</protein>
<dbReference type="Pfam" id="PF13157">
    <property type="entry name" value="Enas"/>
    <property type="match status" value="1"/>
</dbReference>
<sequence length="288" mass="31940">MNRICVKVPKVYDWVTKESEFNTCLSLIECCTITDQICCDFMLECSSDLNSLWVDNSGNIPRSGTITVSFDEGCGDTLDVFINGSLAFSVGKGQTRSQTVAFVRSLEVRCPNGIGFCKGKYSLSIHHKFEKISLPDPVDSLECYLADPCGNRISPFSPDSIDCIEIPQENGRRNKKILTPNGDMVTLQKVKLLKKGCIGVEFKRHGQLCKKLVPFEFTEDLLLCAPEGTRIECEIIAFDCTAIIQTNDSCARIEVFINVCQSIQSEADVIISLEGEFCKPRLGLNSEC</sequence>
<accession>A0A1S2LWN9</accession>
<reference evidence="2 3" key="1">
    <citation type="submission" date="2016-10" db="EMBL/GenBank/DDBJ databases">
        <title>Draft genome sequences of four alkaliphilic bacteria belonging to the Anaerobacillus genus.</title>
        <authorList>
            <person name="Bassil N.M."/>
            <person name="Lloyd J.R."/>
        </authorList>
    </citation>
    <scope>NUCLEOTIDE SEQUENCE [LARGE SCALE GENOMIC DNA]</scope>
    <source>
        <strain evidence="2 3">DSM 22531</strain>
    </source>
</reference>
<dbReference type="RefSeq" id="WP_071391074.1">
    <property type="nucleotide sequence ID" value="NZ_MLQS01000032.1"/>
</dbReference>
<dbReference type="AlphaFoldDB" id="A0A1S2LWN9"/>
<proteinExistence type="predicted"/>
<comment type="caution">
    <text evidence="2">The sequence shown here is derived from an EMBL/GenBank/DDBJ whole genome shotgun (WGS) entry which is preliminary data.</text>
</comment>
<keyword evidence="3" id="KW-1185">Reference proteome</keyword>
<dbReference type="InterPro" id="IPR025055">
    <property type="entry name" value="Ena_core"/>
</dbReference>
<dbReference type="STRING" id="472963.BKP45_20815"/>
<evidence type="ECO:0000313" key="2">
    <source>
        <dbReference type="EMBL" id="OIJ16939.1"/>
    </source>
</evidence>
<dbReference type="Proteomes" id="UP000180057">
    <property type="component" value="Unassembled WGS sequence"/>
</dbReference>
<name>A0A1S2LWN9_9BACI</name>
<evidence type="ECO:0000259" key="1">
    <source>
        <dbReference type="Pfam" id="PF13157"/>
    </source>
</evidence>